<organism evidence="4 5">
    <name type="scientific">Amycolatopsis pigmentata</name>
    <dbReference type="NCBI Taxonomy" id="450801"/>
    <lineage>
        <taxon>Bacteria</taxon>
        <taxon>Bacillati</taxon>
        <taxon>Actinomycetota</taxon>
        <taxon>Actinomycetes</taxon>
        <taxon>Pseudonocardiales</taxon>
        <taxon>Pseudonocardiaceae</taxon>
        <taxon>Amycolatopsis</taxon>
    </lineage>
</organism>
<dbReference type="SMART" id="SM00062">
    <property type="entry name" value="PBPb"/>
    <property type="match status" value="1"/>
</dbReference>
<dbReference type="Pfam" id="PF00497">
    <property type="entry name" value="SBP_bac_3"/>
    <property type="match status" value="1"/>
</dbReference>
<dbReference type="Gene3D" id="3.40.190.10">
    <property type="entry name" value="Periplasmic binding protein-like II"/>
    <property type="match status" value="2"/>
</dbReference>
<dbReference type="SUPFAM" id="SSF53850">
    <property type="entry name" value="Periplasmic binding protein-like II"/>
    <property type="match status" value="1"/>
</dbReference>
<dbReference type="Proteomes" id="UP001597417">
    <property type="component" value="Unassembled WGS sequence"/>
</dbReference>
<dbReference type="RefSeq" id="WP_378262097.1">
    <property type="nucleotide sequence ID" value="NZ_JBHUKR010000004.1"/>
</dbReference>
<accession>A0ABW5FM27</accession>
<keyword evidence="5" id="KW-1185">Reference proteome</keyword>
<dbReference type="PANTHER" id="PTHR35936:SF19">
    <property type="entry name" value="AMINO-ACID-BINDING PROTEIN YXEM-RELATED"/>
    <property type="match status" value="1"/>
</dbReference>
<evidence type="ECO:0000313" key="4">
    <source>
        <dbReference type="EMBL" id="MFD2415888.1"/>
    </source>
</evidence>
<sequence length="279" mass="29226">MPASRRRLPAAALCGLLLSACGAGPAQPANGNPYGLIDPGTIHAATQTTLPPFSYGDPSGKPVGFIIEVSDEAARRLGLKVDYKTTTVTSVLAGLTTHQYDLAATGLGVTEERQKTVDFTKPLFWSTTAVLTTAANAGTALTGFSGKKVGVVTGAAQEPFVPKNMPGALPIGFPNSNTAVSQLLNNNIDAFVVGGPDAEQFMKQYPALRVTASVPVDHPTSMAVPKDHGALLKALNDQIAAMVDDGTYVRLYRKYFTTAPEPELLAAWPTLAARFAGDK</sequence>
<keyword evidence="1 2" id="KW-0732">Signal</keyword>
<evidence type="ECO:0000256" key="2">
    <source>
        <dbReference type="SAM" id="SignalP"/>
    </source>
</evidence>
<feature type="signal peptide" evidence="2">
    <location>
        <begin position="1"/>
        <end position="28"/>
    </location>
</feature>
<gene>
    <name evidence="4" type="ORF">ACFSXZ_06060</name>
</gene>
<dbReference type="PROSITE" id="PS51257">
    <property type="entry name" value="PROKAR_LIPOPROTEIN"/>
    <property type="match status" value="1"/>
</dbReference>
<comment type="caution">
    <text evidence="4">The sequence shown here is derived from an EMBL/GenBank/DDBJ whole genome shotgun (WGS) entry which is preliminary data.</text>
</comment>
<proteinExistence type="predicted"/>
<evidence type="ECO:0000259" key="3">
    <source>
        <dbReference type="SMART" id="SM00062"/>
    </source>
</evidence>
<feature type="domain" description="Solute-binding protein family 3/N-terminal" evidence="3">
    <location>
        <begin position="41"/>
        <end position="259"/>
    </location>
</feature>
<feature type="chain" id="PRO_5046754992" evidence="2">
    <location>
        <begin position="29"/>
        <end position="279"/>
    </location>
</feature>
<dbReference type="PANTHER" id="PTHR35936">
    <property type="entry name" value="MEMBRANE-BOUND LYTIC MUREIN TRANSGLYCOSYLASE F"/>
    <property type="match status" value="1"/>
</dbReference>
<dbReference type="CDD" id="cd13530">
    <property type="entry name" value="PBP2_peptides_like"/>
    <property type="match status" value="1"/>
</dbReference>
<dbReference type="EMBL" id="JBHUKR010000004">
    <property type="protein sequence ID" value="MFD2415888.1"/>
    <property type="molecule type" value="Genomic_DNA"/>
</dbReference>
<reference evidence="5" key="1">
    <citation type="journal article" date="2019" name="Int. J. Syst. Evol. Microbiol.">
        <title>The Global Catalogue of Microorganisms (GCM) 10K type strain sequencing project: providing services to taxonomists for standard genome sequencing and annotation.</title>
        <authorList>
            <consortium name="The Broad Institute Genomics Platform"/>
            <consortium name="The Broad Institute Genome Sequencing Center for Infectious Disease"/>
            <person name="Wu L."/>
            <person name="Ma J."/>
        </authorList>
    </citation>
    <scope>NUCLEOTIDE SEQUENCE [LARGE SCALE GENOMIC DNA]</scope>
    <source>
        <strain evidence="5">CGMCC 4.7645</strain>
    </source>
</reference>
<dbReference type="InterPro" id="IPR001638">
    <property type="entry name" value="Solute-binding_3/MltF_N"/>
</dbReference>
<evidence type="ECO:0000256" key="1">
    <source>
        <dbReference type="ARBA" id="ARBA00022729"/>
    </source>
</evidence>
<name>A0ABW5FM27_9PSEU</name>
<evidence type="ECO:0000313" key="5">
    <source>
        <dbReference type="Proteomes" id="UP001597417"/>
    </source>
</evidence>
<protein>
    <submittedName>
        <fullName evidence="4">Transporter substrate-binding domain-containing protein</fullName>
    </submittedName>
</protein>